<sequence length="95" mass="10525">IQLLHQTTMEQIPQNDLNSALSHVQKIIDDGDQSVAITLKCLDVLEILGKSGKTEVLLPSYSSTVKCLVKATQSKKRLIRQKAAVVRNLWELTVA</sequence>
<name>A0AC34RDH7_9BILA</name>
<protein>
    <submittedName>
        <fullName evidence="2">Uncharacterized protein</fullName>
    </submittedName>
</protein>
<evidence type="ECO:0000313" key="2">
    <source>
        <dbReference type="WBParaSite" id="JU765_v2.g5813.t1"/>
    </source>
</evidence>
<proteinExistence type="predicted"/>
<reference evidence="2" key="1">
    <citation type="submission" date="2022-11" db="UniProtKB">
        <authorList>
            <consortium name="WormBaseParasite"/>
        </authorList>
    </citation>
    <scope>IDENTIFICATION</scope>
</reference>
<dbReference type="WBParaSite" id="JU765_v2.g5813.t1">
    <property type="protein sequence ID" value="JU765_v2.g5813.t1"/>
    <property type="gene ID" value="JU765_v2.g5813"/>
</dbReference>
<evidence type="ECO:0000313" key="1">
    <source>
        <dbReference type="Proteomes" id="UP000887576"/>
    </source>
</evidence>
<accession>A0AC34RDH7</accession>
<organism evidence="1 2">
    <name type="scientific">Panagrolaimus sp. JU765</name>
    <dbReference type="NCBI Taxonomy" id="591449"/>
    <lineage>
        <taxon>Eukaryota</taxon>
        <taxon>Metazoa</taxon>
        <taxon>Ecdysozoa</taxon>
        <taxon>Nematoda</taxon>
        <taxon>Chromadorea</taxon>
        <taxon>Rhabditida</taxon>
        <taxon>Tylenchina</taxon>
        <taxon>Panagrolaimomorpha</taxon>
        <taxon>Panagrolaimoidea</taxon>
        <taxon>Panagrolaimidae</taxon>
        <taxon>Panagrolaimus</taxon>
    </lineage>
</organism>
<dbReference type="Proteomes" id="UP000887576">
    <property type="component" value="Unplaced"/>
</dbReference>